<feature type="binding site" evidence="7">
    <location>
        <position position="24"/>
    </location>
    <ligand>
        <name>S-adenosyl-L-methionine</name>
        <dbReference type="ChEBI" id="CHEBI:59789"/>
    </ligand>
</feature>
<gene>
    <name evidence="9" type="ORF">C41B8_06507</name>
</gene>
<comment type="caution">
    <text evidence="9">The sequence shown here is derived from an EMBL/GenBank/DDBJ whole genome shotgun (WGS) entry which is preliminary data.</text>
</comment>
<dbReference type="InterPro" id="IPR002052">
    <property type="entry name" value="DNA_methylase_N6_adenine_CS"/>
</dbReference>
<evidence type="ECO:0000256" key="2">
    <source>
        <dbReference type="ARBA" id="ARBA00011900"/>
    </source>
</evidence>
<dbReference type="Proteomes" id="UP000028302">
    <property type="component" value="Unassembled WGS sequence"/>
</dbReference>
<dbReference type="Gene3D" id="3.40.50.150">
    <property type="entry name" value="Vaccinia Virus protein VP39"/>
    <property type="match status" value="1"/>
</dbReference>
<dbReference type="eggNOG" id="COG0338">
    <property type="taxonomic scope" value="Bacteria"/>
</dbReference>
<evidence type="ECO:0000256" key="1">
    <source>
        <dbReference type="ARBA" id="ARBA00006594"/>
    </source>
</evidence>
<dbReference type="Pfam" id="PF02086">
    <property type="entry name" value="MethyltransfD12"/>
    <property type="match status" value="1"/>
</dbReference>
<keyword evidence="3 8" id="KW-0489">Methyltransferase</keyword>
<comment type="catalytic activity">
    <reaction evidence="6 8">
        <text>a 2'-deoxyadenosine in DNA + S-adenosyl-L-methionine = an N(6)-methyl-2'-deoxyadenosine in DNA + S-adenosyl-L-homocysteine + H(+)</text>
        <dbReference type="Rhea" id="RHEA:15197"/>
        <dbReference type="Rhea" id="RHEA-COMP:12418"/>
        <dbReference type="Rhea" id="RHEA-COMP:12419"/>
        <dbReference type="ChEBI" id="CHEBI:15378"/>
        <dbReference type="ChEBI" id="CHEBI:57856"/>
        <dbReference type="ChEBI" id="CHEBI:59789"/>
        <dbReference type="ChEBI" id="CHEBI:90615"/>
        <dbReference type="ChEBI" id="CHEBI:90616"/>
        <dbReference type="EC" id="2.1.1.72"/>
    </reaction>
</comment>
<keyword evidence="5 8" id="KW-0949">S-adenosyl-L-methionine</keyword>
<keyword evidence="4 8" id="KW-0808">Transferase</keyword>
<accession>A0A084IND1</accession>
<dbReference type="InterPro" id="IPR012263">
    <property type="entry name" value="M_m6A_EcoRV"/>
</dbReference>
<feature type="binding site" evidence="7">
    <location>
        <position position="188"/>
    </location>
    <ligand>
        <name>S-adenosyl-L-methionine</name>
        <dbReference type="ChEBI" id="CHEBI:59789"/>
    </ligand>
</feature>
<comment type="similarity">
    <text evidence="1 8">Belongs to the N(4)/N(6)-methyltransferase family.</text>
</comment>
<evidence type="ECO:0000256" key="8">
    <source>
        <dbReference type="RuleBase" id="RU361257"/>
    </source>
</evidence>
<dbReference type="RefSeq" id="WP_198025083.1">
    <property type="nucleotide sequence ID" value="NZ_APNK01000006.1"/>
</dbReference>
<proteinExistence type="inferred from homology"/>
<evidence type="ECO:0000256" key="3">
    <source>
        <dbReference type="ARBA" id="ARBA00022603"/>
    </source>
</evidence>
<protein>
    <recommendedName>
        <fullName evidence="2 8">Site-specific DNA-methyltransferase (adenine-specific)</fullName>
        <ecNumber evidence="2 8">2.1.1.72</ecNumber>
    </recommendedName>
</protein>
<dbReference type="InterPro" id="IPR012327">
    <property type="entry name" value="MeTrfase_D12"/>
</dbReference>
<dbReference type="Gene3D" id="1.10.1020.10">
    <property type="entry name" value="Adenine-specific Methyltransferase, Domain 2"/>
    <property type="match status" value="1"/>
</dbReference>
<dbReference type="InterPro" id="IPR023095">
    <property type="entry name" value="Ade_MeTrfase_dom_2"/>
</dbReference>
<evidence type="ECO:0000256" key="5">
    <source>
        <dbReference type="ARBA" id="ARBA00022691"/>
    </source>
</evidence>
<dbReference type="GO" id="GO:0009007">
    <property type="term" value="F:site-specific DNA-methyltransferase (adenine-specific) activity"/>
    <property type="evidence" value="ECO:0007669"/>
    <property type="project" value="UniProtKB-UniRule"/>
</dbReference>
<feature type="binding site" evidence="7">
    <location>
        <position position="65"/>
    </location>
    <ligand>
        <name>S-adenosyl-L-methionine</name>
        <dbReference type="ChEBI" id="CHEBI:59789"/>
    </ligand>
</feature>
<dbReference type="GO" id="GO:0006298">
    <property type="term" value="P:mismatch repair"/>
    <property type="evidence" value="ECO:0007669"/>
    <property type="project" value="TreeGrafter"/>
</dbReference>
<evidence type="ECO:0000313" key="10">
    <source>
        <dbReference type="Proteomes" id="UP000028302"/>
    </source>
</evidence>
<name>A0A084IND1_SALHC</name>
<dbReference type="STRING" id="1304275.C41B8_06507"/>
<evidence type="ECO:0000313" key="9">
    <source>
        <dbReference type="EMBL" id="KEZ78215.1"/>
    </source>
</evidence>
<organism evidence="9 10">
    <name type="scientific">Salinisphaera hydrothermalis (strain C41B8)</name>
    <dbReference type="NCBI Taxonomy" id="1304275"/>
    <lineage>
        <taxon>Bacteria</taxon>
        <taxon>Pseudomonadati</taxon>
        <taxon>Pseudomonadota</taxon>
        <taxon>Gammaproteobacteria</taxon>
        <taxon>Salinisphaerales</taxon>
        <taxon>Salinisphaeraceae</taxon>
        <taxon>Salinisphaera</taxon>
    </lineage>
</organism>
<dbReference type="PRINTS" id="PR00505">
    <property type="entry name" value="D12N6MTFRASE"/>
</dbReference>
<evidence type="ECO:0000256" key="7">
    <source>
        <dbReference type="PIRSR" id="PIRSR000398-1"/>
    </source>
</evidence>
<dbReference type="SUPFAM" id="SSF53335">
    <property type="entry name" value="S-adenosyl-L-methionine-dependent methyltransferases"/>
    <property type="match status" value="1"/>
</dbReference>
<dbReference type="GO" id="GO:0032259">
    <property type="term" value="P:methylation"/>
    <property type="evidence" value="ECO:0007669"/>
    <property type="project" value="UniProtKB-KW"/>
</dbReference>
<dbReference type="PANTHER" id="PTHR30481">
    <property type="entry name" value="DNA ADENINE METHYLASE"/>
    <property type="match status" value="1"/>
</dbReference>
<dbReference type="PIRSF" id="PIRSF000398">
    <property type="entry name" value="M_m6A_EcoRV"/>
    <property type="match status" value="1"/>
</dbReference>
<dbReference type="EMBL" id="APNK01000006">
    <property type="protein sequence ID" value="KEZ78215.1"/>
    <property type="molecule type" value="Genomic_DNA"/>
</dbReference>
<dbReference type="PANTHER" id="PTHR30481:SF3">
    <property type="entry name" value="DNA ADENINE METHYLASE"/>
    <property type="match status" value="1"/>
</dbReference>
<evidence type="ECO:0000256" key="6">
    <source>
        <dbReference type="ARBA" id="ARBA00047942"/>
    </source>
</evidence>
<dbReference type="PROSITE" id="PS00092">
    <property type="entry name" value="N6_MTASE"/>
    <property type="match status" value="1"/>
</dbReference>
<dbReference type="InterPro" id="IPR029063">
    <property type="entry name" value="SAM-dependent_MTases_sf"/>
</dbReference>
<feature type="binding site" evidence="7">
    <location>
        <position position="20"/>
    </location>
    <ligand>
        <name>S-adenosyl-L-methionine</name>
        <dbReference type="ChEBI" id="CHEBI:59789"/>
    </ligand>
</feature>
<dbReference type="GO" id="GO:0043565">
    <property type="term" value="F:sequence-specific DNA binding"/>
    <property type="evidence" value="ECO:0007669"/>
    <property type="project" value="TreeGrafter"/>
</dbReference>
<evidence type="ECO:0000256" key="4">
    <source>
        <dbReference type="ARBA" id="ARBA00022679"/>
    </source>
</evidence>
<reference evidence="9 10" key="1">
    <citation type="submission" date="2013-03" db="EMBL/GenBank/DDBJ databases">
        <title>Salinisphaera hydrothermalis C41B8 Genome Sequencing.</title>
        <authorList>
            <person name="Li C."/>
            <person name="Lai Q."/>
            <person name="Shao Z."/>
        </authorList>
    </citation>
    <scope>NUCLEOTIDE SEQUENCE [LARGE SCALE GENOMIC DNA]</scope>
    <source>
        <strain evidence="9 10">C41B8</strain>
    </source>
</reference>
<dbReference type="EC" id="2.1.1.72" evidence="2 8"/>
<dbReference type="GO" id="GO:0009307">
    <property type="term" value="P:DNA restriction-modification system"/>
    <property type="evidence" value="ECO:0007669"/>
    <property type="project" value="InterPro"/>
</dbReference>
<dbReference type="NCBIfam" id="TIGR00571">
    <property type="entry name" value="dam"/>
    <property type="match status" value="1"/>
</dbReference>
<dbReference type="AlphaFoldDB" id="A0A084IND1"/>
<keyword evidence="10" id="KW-1185">Reference proteome</keyword>
<dbReference type="GO" id="GO:1904047">
    <property type="term" value="F:S-adenosyl-L-methionine binding"/>
    <property type="evidence" value="ECO:0007669"/>
    <property type="project" value="TreeGrafter"/>
</dbReference>
<sequence length="277" mass="32148">MLPELAHKKPIDRVYPVVKWAGGKRWFVSRFGDLFPRDIIRYIEPFAGGAAVFFSLRPESAILSDANSELINCYSKIKNNPKKIIEILERHQKRHDEQYYYSVRDESPSCKYEQAARFLYLNRTCWNGLYRVNKKGKFNVPIGTKSKVLLPTDDFYAASRLLSRVELIHSDFEPVIAKAEDGDFLFVDPPYTVNHNNNGFVKYNEKIFSWSDQERLFGSLKKASQRGVKILATNADHQSIKELYELDFDLMPISRNSIISGKSSFRRQTSELLIKNY</sequence>